<comment type="caution">
    <text evidence="2">The sequence shown here is derived from an EMBL/GenBank/DDBJ whole genome shotgun (WGS) entry which is preliminary data.</text>
</comment>
<evidence type="ECO:0000313" key="2">
    <source>
        <dbReference type="EMBL" id="MCR8827097.1"/>
    </source>
</evidence>
<dbReference type="EMBL" id="JANKJG010000007">
    <property type="protein sequence ID" value="MCR8827097.1"/>
    <property type="molecule type" value="Genomic_DNA"/>
</dbReference>
<dbReference type="Proteomes" id="UP001165396">
    <property type="component" value="Unassembled WGS sequence"/>
</dbReference>
<accession>A0ABT1Z1S9</accession>
<proteinExistence type="predicted"/>
<evidence type="ECO:0000259" key="1">
    <source>
        <dbReference type="PROSITE" id="PS51186"/>
    </source>
</evidence>
<dbReference type="InterPro" id="IPR016181">
    <property type="entry name" value="Acyl_CoA_acyltransferase"/>
</dbReference>
<feature type="domain" description="N-acetyltransferase" evidence="1">
    <location>
        <begin position="15"/>
        <end position="155"/>
    </location>
</feature>
<dbReference type="CDD" id="cd04301">
    <property type="entry name" value="NAT_SF"/>
    <property type="match status" value="1"/>
</dbReference>
<organism evidence="2 3">
    <name type="scientific">Pseudosulfitobacter koreensis</name>
    <dbReference type="NCBI Taxonomy" id="2968472"/>
    <lineage>
        <taxon>Bacteria</taxon>
        <taxon>Pseudomonadati</taxon>
        <taxon>Pseudomonadota</taxon>
        <taxon>Alphaproteobacteria</taxon>
        <taxon>Rhodobacterales</taxon>
        <taxon>Roseobacteraceae</taxon>
        <taxon>Pseudosulfitobacter</taxon>
    </lineage>
</organism>
<sequence>MITTLPAAHAGVLEPLLRQVHDLHVAHQPTHYLPTPAPSVLRGFLTDWLAEPYITALVAGDPSAPVGYLIYEEERRAASVLKPARHRAVLHHICVDAGHRRKGIAAALIAHMRAGCRAAGIGQITVSYGAFNKASARTMAQAGLEPVTVVADGVV</sequence>
<evidence type="ECO:0000313" key="3">
    <source>
        <dbReference type="Proteomes" id="UP001165396"/>
    </source>
</evidence>
<reference evidence="2" key="1">
    <citation type="submission" date="2022-07" db="EMBL/GenBank/DDBJ databases">
        <title>Pseudosulfitobacter sp. strain AP-MA-4, whole genome sequence.</title>
        <authorList>
            <person name="Jiang Y."/>
        </authorList>
    </citation>
    <scope>NUCLEOTIDE SEQUENCE</scope>
    <source>
        <strain evidence="2">AP-MA-4</strain>
    </source>
</reference>
<protein>
    <submittedName>
        <fullName evidence="2">GNAT family N-acetyltransferase</fullName>
    </submittedName>
</protein>
<dbReference type="SUPFAM" id="SSF55729">
    <property type="entry name" value="Acyl-CoA N-acyltransferases (Nat)"/>
    <property type="match status" value="1"/>
</dbReference>
<gene>
    <name evidence="2" type="ORF">NTA49_11165</name>
</gene>
<dbReference type="Gene3D" id="3.40.630.30">
    <property type="match status" value="1"/>
</dbReference>
<name>A0ABT1Z1S9_9RHOB</name>
<dbReference type="RefSeq" id="WP_258294846.1">
    <property type="nucleotide sequence ID" value="NZ_JANKJG010000007.1"/>
</dbReference>
<dbReference type="PROSITE" id="PS51186">
    <property type="entry name" value="GNAT"/>
    <property type="match status" value="1"/>
</dbReference>
<dbReference type="Pfam" id="PF00583">
    <property type="entry name" value="Acetyltransf_1"/>
    <property type="match status" value="1"/>
</dbReference>
<keyword evidence="3" id="KW-1185">Reference proteome</keyword>
<dbReference type="InterPro" id="IPR000182">
    <property type="entry name" value="GNAT_dom"/>
</dbReference>